<keyword evidence="1" id="KW-1133">Transmembrane helix</keyword>
<dbReference type="InterPro" id="IPR016945">
    <property type="entry name" value="UCP030092"/>
</dbReference>
<evidence type="ECO:0000313" key="2">
    <source>
        <dbReference type="EMBL" id="PQD94918.1"/>
    </source>
</evidence>
<evidence type="ECO:0008006" key="4">
    <source>
        <dbReference type="Google" id="ProtNLM"/>
    </source>
</evidence>
<accession>A0A2S7MYV4</accession>
<comment type="caution">
    <text evidence="2">The sequence shown here is derived from an EMBL/GenBank/DDBJ whole genome shotgun (WGS) entry which is preliminary data.</text>
</comment>
<evidence type="ECO:0000313" key="3">
    <source>
        <dbReference type="Proteomes" id="UP000239663"/>
    </source>
</evidence>
<dbReference type="PIRSF" id="PIRSF030092">
    <property type="entry name" value="UCP030092"/>
    <property type="match status" value="1"/>
</dbReference>
<dbReference type="InterPro" id="IPR024515">
    <property type="entry name" value="DUF3397"/>
</dbReference>
<dbReference type="AlphaFoldDB" id="A0A2S7MYV4"/>
<keyword evidence="3" id="KW-1185">Reference proteome</keyword>
<keyword evidence="1" id="KW-0812">Transmembrane</keyword>
<gene>
    <name evidence="2" type="ORF">CYL18_11310</name>
</gene>
<dbReference type="Pfam" id="PF11877">
    <property type="entry name" value="DUF3397"/>
    <property type="match status" value="1"/>
</dbReference>
<dbReference type="Proteomes" id="UP000239663">
    <property type="component" value="Unassembled WGS sequence"/>
</dbReference>
<evidence type="ECO:0000256" key="1">
    <source>
        <dbReference type="SAM" id="Phobius"/>
    </source>
</evidence>
<feature type="transmembrane region" description="Helical" evidence="1">
    <location>
        <begin position="65"/>
        <end position="83"/>
    </location>
</feature>
<sequence>METIFAGLIAAFIIVPALVYIISYTIAKSAFGNNRKAAKLSVDVTTFFLILAVHFAVQAMLGESYIWLILIILALTASIVLIVQYKAKEEVDFRRFIKGFWRMTFLLFGAAYFILCLAGITGRVIRIFI</sequence>
<feature type="transmembrane region" description="Helical" evidence="1">
    <location>
        <begin position="6"/>
        <end position="26"/>
    </location>
</feature>
<feature type="transmembrane region" description="Helical" evidence="1">
    <location>
        <begin position="38"/>
        <end position="59"/>
    </location>
</feature>
<keyword evidence="1" id="KW-0472">Membrane</keyword>
<proteinExistence type="predicted"/>
<name>A0A2S7MYV4_9BACI</name>
<protein>
    <recommendedName>
        <fullName evidence="4">DUF3397 domain-containing protein</fullName>
    </recommendedName>
</protein>
<dbReference type="EMBL" id="PKOZ01000006">
    <property type="protein sequence ID" value="PQD94918.1"/>
    <property type="molecule type" value="Genomic_DNA"/>
</dbReference>
<dbReference type="RefSeq" id="WP_104849625.1">
    <property type="nucleotide sequence ID" value="NZ_PKOZ01000006.1"/>
</dbReference>
<reference evidence="2 3" key="1">
    <citation type="submission" date="2017-12" db="EMBL/GenBank/DDBJ databases">
        <title>Taxonomic description and draft genome of Pradoshia cofamensis Gen. nov., sp. nov., a thermotolerant bacillale isolated from anterior gut of earthworm Eisenia fetida.</title>
        <authorList>
            <person name="Saha T."/>
            <person name="Chakraborty R."/>
        </authorList>
    </citation>
    <scope>NUCLEOTIDE SEQUENCE [LARGE SCALE GENOMIC DNA]</scope>
    <source>
        <strain evidence="2 3">EAG3</strain>
    </source>
</reference>
<dbReference type="OrthoDB" id="2353183at2"/>
<feature type="transmembrane region" description="Helical" evidence="1">
    <location>
        <begin position="104"/>
        <end position="125"/>
    </location>
</feature>
<organism evidence="2 3">
    <name type="scientific">Pradoshia eiseniae</name>
    <dbReference type="NCBI Taxonomy" id="2064768"/>
    <lineage>
        <taxon>Bacteria</taxon>
        <taxon>Bacillati</taxon>
        <taxon>Bacillota</taxon>
        <taxon>Bacilli</taxon>
        <taxon>Bacillales</taxon>
        <taxon>Bacillaceae</taxon>
        <taxon>Pradoshia</taxon>
    </lineage>
</organism>